<feature type="compositionally biased region" description="Basic and acidic residues" evidence="1">
    <location>
        <begin position="117"/>
        <end position="130"/>
    </location>
</feature>
<dbReference type="RefSeq" id="WP_198578258.1">
    <property type="nucleotide sequence ID" value="NZ_JADWOX010000021.1"/>
</dbReference>
<protein>
    <submittedName>
        <fullName evidence="3">Uncharacterized protein</fullName>
    </submittedName>
</protein>
<dbReference type="EMBL" id="JADWOX010000021">
    <property type="protein sequence ID" value="MBI1686368.1"/>
    <property type="molecule type" value="Genomic_DNA"/>
</dbReference>
<keyword evidence="4" id="KW-1185">Reference proteome</keyword>
<sequence>MLTTFFLAATLASATPPAAAPAPPPAPDALKAIGSRWQVPQQQGDWETHYEAMKVITGQLVAANRCDEAEEGAAAYGYFQLGAAIRSYCHATGRTVRDGPDLKQPINPAAWGPDRPTPGEKPEAVALKKD</sequence>
<evidence type="ECO:0000313" key="3">
    <source>
        <dbReference type="EMBL" id="MBI1686368.1"/>
    </source>
</evidence>
<feature type="chain" id="PRO_5046620231" evidence="2">
    <location>
        <begin position="20"/>
        <end position="130"/>
    </location>
</feature>
<feature type="region of interest" description="Disordered" evidence="1">
    <location>
        <begin position="94"/>
        <end position="130"/>
    </location>
</feature>
<proteinExistence type="predicted"/>
<organism evidence="3 4">
    <name type="scientific">Caulobacter hibisci</name>
    <dbReference type="NCBI Taxonomy" id="2035993"/>
    <lineage>
        <taxon>Bacteria</taxon>
        <taxon>Pseudomonadati</taxon>
        <taxon>Pseudomonadota</taxon>
        <taxon>Alphaproteobacteria</taxon>
        <taxon>Caulobacterales</taxon>
        <taxon>Caulobacteraceae</taxon>
        <taxon>Caulobacter</taxon>
    </lineage>
</organism>
<dbReference type="Proteomes" id="UP000639859">
    <property type="component" value="Unassembled WGS sequence"/>
</dbReference>
<comment type="caution">
    <text evidence="3">The sequence shown here is derived from an EMBL/GenBank/DDBJ whole genome shotgun (WGS) entry which is preliminary data.</text>
</comment>
<name>A0ABS0T639_9CAUL</name>
<reference evidence="3 4" key="1">
    <citation type="submission" date="2020-11" db="EMBL/GenBank/DDBJ databases">
        <title>genome sequence of strain KACC 18849.</title>
        <authorList>
            <person name="Gao J."/>
            <person name="Zhang X."/>
        </authorList>
    </citation>
    <scope>NUCLEOTIDE SEQUENCE [LARGE SCALE GENOMIC DNA]</scope>
    <source>
        <strain evidence="3 4">KACC 18849</strain>
    </source>
</reference>
<accession>A0ABS0T639</accession>
<evidence type="ECO:0000313" key="4">
    <source>
        <dbReference type="Proteomes" id="UP000639859"/>
    </source>
</evidence>
<keyword evidence="2" id="KW-0732">Signal</keyword>
<feature type="signal peptide" evidence="2">
    <location>
        <begin position="1"/>
        <end position="19"/>
    </location>
</feature>
<evidence type="ECO:0000256" key="2">
    <source>
        <dbReference type="SAM" id="SignalP"/>
    </source>
</evidence>
<gene>
    <name evidence="3" type="ORF">I4Q42_22085</name>
</gene>
<evidence type="ECO:0000256" key="1">
    <source>
        <dbReference type="SAM" id="MobiDB-lite"/>
    </source>
</evidence>